<organism evidence="2 3">
    <name type="scientific">Paragemmobacter amnigenus</name>
    <dbReference type="NCBI Taxonomy" id="2852097"/>
    <lineage>
        <taxon>Bacteria</taxon>
        <taxon>Pseudomonadati</taxon>
        <taxon>Pseudomonadota</taxon>
        <taxon>Alphaproteobacteria</taxon>
        <taxon>Rhodobacterales</taxon>
        <taxon>Paracoccaceae</taxon>
        <taxon>Paragemmobacter</taxon>
    </lineage>
</organism>
<evidence type="ECO:0000313" key="3">
    <source>
        <dbReference type="Proteomes" id="UP000731907"/>
    </source>
</evidence>
<feature type="compositionally biased region" description="Gly residues" evidence="1">
    <location>
        <begin position="25"/>
        <end position="35"/>
    </location>
</feature>
<evidence type="ECO:0000256" key="1">
    <source>
        <dbReference type="SAM" id="MobiDB-lite"/>
    </source>
</evidence>
<dbReference type="Proteomes" id="UP000731907">
    <property type="component" value="Unassembled WGS sequence"/>
</dbReference>
<gene>
    <name evidence="2" type="ORF">GU927_019835</name>
</gene>
<proteinExistence type="predicted"/>
<keyword evidence="3" id="KW-1185">Reference proteome</keyword>
<dbReference type="EMBL" id="JAAATX020000018">
    <property type="protein sequence ID" value="MBU9700097.1"/>
    <property type="molecule type" value="Genomic_DNA"/>
</dbReference>
<sequence>MSVLGETDKNAAASGGVRRRVAFGDGTGGEGGLGSGIDSVSGRMGTRNAVVLPAQVRACRLTAEQPGKGNQRLVWSDRAIRRRRERRTHARIRIGAVTD</sequence>
<evidence type="ECO:0000313" key="2">
    <source>
        <dbReference type="EMBL" id="MBU9700097.1"/>
    </source>
</evidence>
<protein>
    <submittedName>
        <fullName evidence="2">Uncharacterized protein</fullName>
    </submittedName>
</protein>
<comment type="caution">
    <text evidence="2">The sequence shown here is derived from an EMBL/GenBank/DDBJ whole genome shotgun (WGS) entry which is preliminary data.</text>
</comment>
<name>A0ABS6J915_9RHOB</name>
<feature type="region of interest" description="Disordered" evidence="1">
    <location>
        <begin position="1"/>
        <end position="42"/>
    </location>
</feature>
<dbReference type="RefSeq" id="WP_217765741.1">
    <property type="nucleotide sequence ID" value="NZ_JAAATX020000018.1"/>
</dbReference>
<accession>A0ABS6J915</accession>
<reference evidence="2 3" key="1">
    <citation type="submission" date="2021-06" db="EMBL/GenBank/DDBJ databases">
        <title>Rhodobacteraceae bacterium strain HSP-20.</title>
        <authorList>
            <person name="Chen W.-M."/>
        </authorList>
    </citation>
    <scope>NUCLEOTIDE SEQUENCE [LARGE SCALE GENOMIC DNA]</scope>
    <source>
        <strain evidence="2 3">HSP-20</strain>
    </source>
</reference>